<sequence length="140" mass="15977">MASYLLLVFLIAFAAAEPLAEICLKLKLAMEECIKESGRDGFRLCLLRKYELDKHSQDDLYGGYRDRLTLGIEEEAKRDELHRLLESCERAKDVIFCGIEKLAHGGLQQHSFYGLKPNVEVVKTADNNIKARSNREFARS</sequence>
<name>T1ILZ5_STRMM</name>
<keyword evidence="3" id="KW-1185">Reference proteome</keyword>
<feature type="signal peptide" evidence="1">
    <location>
        <begin position="1"/>
        <end position="16"/>
    </location>
</feature>
<accession>T1ILZ5</accession>
<reference evidence="3" key="1">
    <citation type="submission" date="2011-05" db="EMBL/GenBank/DDBJ databases">
        <authorList>
            <person name="Richards S.R."/>
            <person name="Qu J."/>
            <person name="Jiang H."/>
            <person name="Jhangiani S.N."/>
            <person name="Agravi P."/>
            <person name="Goodspeed R."/>
            <person name="Gross S."/>
            <person name="Mandapat C."/>
            <person name="Jackson L."/>
            <person name="Mathew T."/>
            <person name="Pu L."/>
            <person name="Thornton R."/>
            <person name="Saada N."/>
            <person name="Wilczek-Boney K.B."/>
            <person name="Lee S."/>
            <person name="Kovar C."/>
            <person name="Wu Y."/>
            <person name="Scherer S.E."/>
            <person name="Worley K.C."/>
            <person name="Muzny D.M."/>
            <person name="Gibbs R."/>
        </authorList>
    </citation>
    <scope>NUCLEOTIDE SEQUENCE</scope>
    <source>
        <strain evidence="3">Brora</strain>
    </source>
</reference>
<dbReference type="EMBL" id="JH430925">
    <property type="status" value="NOT_ANNOTATED_CDS"/>
    <property type="molecule type" value="Genomic_DNA"/>
</dbReference>
<dbReference type="Proteomes" id="UP000014500">
    <property type="component" value="Unassembled WGS sequence"/>
</dbReference>
<organism evidence="2 3">
    <name type="scientific">Strigamia maritima</name>
    <name type="common">European centipede</name>
    <name type="synonym">Geophilus maritimus</name>
    <dbReference type="NCBI Taxonomy" id="126957"/>
    <lineage>
        <taxon>Eukaryota</taxon>
        <taxon>Metazoa</taxon>
        <taxon>Ecdysozoa</taxon>
        <taxon>Arthropoda</taxon>
        <taxon>Myriapoda</taxon>
        <taxon>Chilopoda</taxon>
        <taxon>Pleurostigmophora</taxon>
        <taxon>Geophilomorpha</taxon>
        <taxon>Linotaeniidae</taxon>
        <taxon>Strigamia</taxon>
    </lineage>
</organism>
<dbReference type="AlphaFoldDB" id="T1ILZ5"/>
<proteinExistence type="predicted"/>
<evidence type="ECO:0000256" key="1">
    <source>
        <dbReference type="SAM" id="SignalP"/>
    </source>
</evidence>
<feature type="chain" id="PRO_5004579332" evidence="1">
    <location>
        <begin position="17"/>
        <end position="140"/>
    </location>
</feature>
<protein>
    <submittedName>
        <fullName evidence="2">Uncharacterized protein</fullName>
    </submittedName>
</protein>
<keyword evidence="1" id="KW-0732">Signal</keyword>
<dbReference type="EnsemblMetazoa" id="SMAR001987-RA">
    <property type="protein sequence ID" value="SMAR001987-PA"/>
    <property type="gene ID" value="SMAR001987"/>
</dbReference>
<evidence type="ECO:0000313" key="3">
    <source>
        <dbReference type="Proteomes" id="UP000014500"/>
    </source>
</evidence>
<evidence type="ECO:0000313" key="2">
    <source>
        <dbReference type="EnsemblMetazoa" id="SMAR001987-PA"/>
    </source>
</evidence>
<dbReference type="HOGENOM" id="CLU_1837612_0_0_1"/>
<reference evidence="2" key="2">
    <citation type="submission" date="2015-02" db="UniProtKB">
        <authorList>
            <consortium name="EnsemblMetazoa"/>
        </authorList>
    </citation>
    <scope>IDENTIFICATION</scope>
</reference>